<feature type="domain" description="Toprim" evidence="1">
    <location>
        <begin position="5"/>
        <end position="86"/>
    </location>
</feature>
<dbReference type="PANTHER" id="PTHR39156:SF1">
    <property type="entry name" value="RIBONUCLEASE M5"/>
    <property type="match status" value="1"/>
</dbReference>
<dbReference type="AlphaFoldDB" id="A0A9D1H0U3"/>
<sequence>MYRVKETIIVEGTYDKIKLSGFIDGIILTTGGFAVFKNGALRESIKELAERTGIVILTDSDAAGFKIRNFIKQSVPEKYIKHAYIPDISGKEKRKREPGKEGLLGVEGMSEEIIIDALKKAGCTIDGSSAAPKADRAVTKADLMKYGLAGSGSSAEKRRAFAHKLKLPARLSSNMLLDIINRLLTFEEFKRLAEEISEQTPEI</sequence>
<dbReference type="SUPFAM" id="SSF110455">
    <property type="entry name" value="Toprim domain"/>
    <property type="match status" value="1"/>
</dbReference>
<proteinExistence type="predicted"/>
<evidence type="ECO:0000259" key="1">
    <source>
        <dbReference type="PROSITE" id="PS50880"/>
    </source>
</evidence>
<dbReference type="PANTHER" id="PTHR39156">
    <property type="entry name" value="RIBONUCLEASE M5"/>
    <property type="match status" value="1"/>
</dbReference>
<dbReference type="Gene3D" id="3.40.1360.10">
    <property type="match status" value="1"/>
</dbReference>
<reference evidence="2" key="2">
    <citation type="journal article" date="2021" name="PeerJ">
        <title>Extensive microbial diversity within the chicken gut microbiome revealed by metagenomics and culture.</title>
        <authorList>
            <person name="Gilroy R."/>
            <person name="Ravi A."/>
            <person name="Getino M."/>
            <person name="Pursley I."/>
            <person name="Horton D.L."/>
            <person name="Alikhan N.F."/>
            <person name="Baker D."/>
            <person name="Gharbi K."/>
            <person name="Hall N."/>
            <person name="Watson M."/>
            <person name="Adriaenssens E.M."/>
            <person name="Foster-Nyarko E."/>
            <person name="Jarju S."/>
            <person name="Secka A."/>
            <person name="Antonio M."/>
            <person name="Oren A."/>
            <person name="Chaudhuri R.R."/>
            <person name="La Ragione R."/>
            <person name="Hildebrand F."/>
            <person name="Pallen M.J."/>
        </authorList>
    </citation>
    <scope>NUCLEOTIDE SEQUENCE</scope>
    <source>
        <strain evidence="2">CHK181-108</strain>
    </source>
</reference>
<evidence type="ECO:0000313" key="2">
    <source>
        <dbReference type="EMBL" id="HIT84475.1"/>
    </source>
</evidence>
<dbReference type="Pfam" id="PF01751">
    <property type="entry name" value="Toprim"/>
    <property type="match status" value="1"/>
</dbReference>
<gene>
    <name evidence="2" type="ORF">IAA60_01080</name>
</gene>
<dbReference type="InterPro" id="IPR025156">
    <property type="entry name" value="RNase_M5_C"/>
</dbReference>
<organism evidence="2 3">
    <name type="scientific">Candidatus Ornithomonoglobus intestinigallinarum</name>
    <dbReference type="NCBI Taxonomy" id="2840894"/>
    <lineage>
        <taxon>Bacteria</taxon>
        <taxon>Bacillati</taxon>
        <taxon>Bacillota</taxon>
        <taxon>Clostridia</taxon>
        <taxon>Candidatus Ornithomonoglobus</taxon>
    </lineage>
</organism>
<name>A0A9D1H0U3_9FIRM</name>
<dbReference type="GO" id="GO:0043822">
    <property type="term" value="F:ribonuclease M5 activity"/>
    <property type="evidence" value="ECO:0007669"/>
    <property type="project" value="TreeGrafter"/>
</dbReference>
<dbReference type="InterPro" id="IPR006171">
    <property type="entry name" value="TOPRIM_dom"/>
</dbReference>
<evidence type="ECO:0000313" key="3">
    <source>
        <dbReference type="Proteomes" id="UP000824165"/>
    </source>
</evidence>
<comment type="caution">
    <text evidence="2">The sequence shown here is derived from an EMBL/GenBank/DDBJ whole genome shotgun (WGS) entry which is preliminary data.</text>
</comment>
<reference evidence="2" key="1">
    <citation type="submission" date="2020-10" db="EMBL/GenBank/DDBJ databases">
        <authorList>
            <person name="Gilroy R."/>
        </authorList>
    </citation>
    <scope>NUCLEOTIDE SEQUENCE</scope>
    <source>
        <strain evidence="2">CHK181-108</strain>
    </source>
</reference>
<dbReference type="EMBL" id="DVLU01000007">
    <property type="protein sequence ID" value="HIT84475.1"/>
    <property type="molecule type" value="Genomic_DNA"/>
</dbReference>
<dbReference type="Proteomes" id="UP000824165">
    <property type="component" value="Unassembled WGS sequence"/>
</dbReference>
<dbReference type="Pfam" id="PF13331">
    <property type="entry name" value="DUF4093"/>
    <property type="match status" value="1"/>
</dbReference>
<dbReference type="GO" id="GO:0006364">
    <property type="term" value="P:rRNA processing"/>
    <property type="evidence" value="ECO:0007669"/>
    <property type="project" value="TreeGrafter"/>
</dbReference>
<accession>A0A9D1H0U3</accession>
<dbReference type="SMART" id="SM00493">
    <property type="entry name" value="TOPRIM"/>
    <property type="match status" value="1"/>
</dbReference>
<protein>
    <submittedName>
        <fullName evidence="2">DUF4093 domain-containing protein</fullName>
    </submittedName>
</protein>
<dbReference type="PROSITE" id="PS50880">
    <property type="entry name" value="TOPRIM"/>
    <property type="match status" value="1"/>
</dbReference>